<proteinExistence type="predicted"/>
<dbReference type="OMA" id="SWVEIRP"/>
<dbReference type="EMBL" id="JOWA01000143">
    <property type="protein sequence ID" value="KEZ39603.1"/>
    <property type="molecule type" value="Genomic_DNA"/>
</dbReference>
<dbReference type="Proteomes" id="UP000028545">
    <property type="component" value="Unassembled WGS sequence"/>
</dbReference>
<organism evidence="3 4">
    <name type="scientific">Pseudallescheria apiosperma</name>
    <name type="common">Scedosporium apiospermum</name>
    <dbReference type="NCBI Taxonomy" id="563466"/>
    <lineage>
        <taxon>Eukaryota</taxon>
        <taxon>Fungi</taxon>
        <taxon>Dikarya</taxon>
        <taxon>Ascomycota</taxon>
        <taxon>Pezizomycotina</taxon>
        <taxon>Sordariomycetes</taxon>
        <taxon>Hypocreomycetidae</taxon>
        <taxon>Microascales</taxon>
        <taxon>Microascaceae</taxon>
        <taxon>Scedosporium</taxon>
    </lineage>
</organism>
<feature type="compositionally biased region" description="Polar residues" evidence="1">
    <location>
        <begin position="1"/>
        <end position="11"/>
    </location>
</feature>
<comment type="caution">
    <text evidence="3">The sequence shown here is derived from an EMBL/GenBank/DDBJ whole genome shotgun (WGS) entry which is preliminary data.</text>
</comment>
<name>A0A084FWZ1_PSEDA</name>
<dbReference type="VEuPathDB" id="FungiDB:SAPIO_CDS9519"/>
<dbReference type="RefSeq" id="XP_016639402.1">
    <property type="nucleotide sequence ID" value="XM_016790892.1"/>
</dbReference>
<feature type="compositionally biased region" description="Low complexity" evidence="1">
    <location>
        <begin position="110"/>
        <end position="139"/>
    </location>
</feature>
<feature type="region of interest" description="Disordered" evidence="1">
    <location>
        <begin position="110"/>
        <end position="240"/>
    </location>
</feature>
<feature type="compositionally biased region" description="Polar residues" evidence="1">
    <location>
        <begin position="27"/>
        <end position="43"/>
    </location>
</feature>
<keyword evidence="4" id="KW-1185">Reference proteome</keyword>
<dbReference type="HOGENOM" id="CLU_960276_0_0_1"/>
<dbReference type="KEGG" id="sapo:SAPIO_CDS9519"/>
<evidence type="ECO:0000313" key="4">
    <source>
        <dbReference type="Proteomes" id="UP000028545"/>
    </source>
</evidence>
<feature type="compositionally biased region" description="Pro residues" evidence="1">
    <location>
        <begin position="140"/>
        <end position="162"/>
    </location>
</feature>
<feature type="transmembrane region" description="Helical" evidence="2">
    <location>
        <begin position="50"/>
        <end position="70"/>
    </location>
</feature>
<evidence type="ECO:0000256" key="2">
    <source>
        <dbReference type="SAM" id="Phobius"/>
    </source>
</evidence>
<evidence type="ECO:0000313" key="3">
    <source>
        <dbReference type="EMBL" id="KEZ39603.1"/>
    </source>
</evidence>
<dbReference type="GeneID" id="27728591"/>
<protein>
    <submittedName>
        <fullName evidence="3">Uncharacterized protein</fullName>
    </submittedName>
</protein>
<gene>
    <name evidence="3" type="ORF">SAPIO_CDS9519</name>
</gene>
<keyword evidence="2" id="KW-0472">Membrane</keyword>
<keyword evidence="2" id="KW-0812">Transmembrane</keyword>
<evidence type="ECO:0000256" key="1">
    <source>
        <dbReference type="SAM" id="MobiDB-lite"/>
    </source>
</evidence>
<feature type="region of interest" description="Disordered" evidence="1">
    <location>
        <begin position="1"/>
        <end position="43"/>
    </location>
</feature>
<dbReference type="OrthoDB" id="5427732at2759"/>
<reference evidence="3 4" key="1">
    <citation type="journal article" date="2014" name="Genome Announc.">
        <title>Draft genome sequence of the pathogenic fungus Scedosporium apiospermum.</title>
        <authorList>
            <person name="Vandeputte P."/>
            <person name="Ghamrawi S."/>
            <person name="Rechenmann M."/>
            <person name="Iltis A."/>
            <person name="Giraud S."/>
            <person name="Fleury M."/>
            <person name="Thornton C."/>
            <person name="Delhaes L."/>
            <person name="Meyer W."/>
            <person name="Papon N."/>
            <person name="Bouchara J.P."/>
        </authorList>
    </citation>
    <scope>NUCLEOTIDE SEQUENCE [LARGE SCALE GENOMIC DNA]</scope>
    <source>
        <strain evidence="3 4">IHEM 14462</strain>
    </source>
</reference>
<accession>A0A084FWZ1</accession>
<feature type="compositionally biased region" description="Low complexity" evidence="1">
    <location>
        <begin position="163"/>
        <end position="233"/>
    </location>
</feature>
<keyword evidence="2" id="KW-1133">Transmembrane helix</keyword>
<sequence>MSAQTPTSDNSLEAGLLSTVDEKRALENSTNPPRAPGTQQKNRMTTLRRFLVALTVSVLVSLTIAAQIPVQARGNVNDVAVNDGAAGEQTLAQIISDALGNKFVQIAKRQNNNSTSEPTETPPTSQGPEPTSQEPSQEPTQPPTSNPPPTSQTPEPTTPEPTPSSTDKNPGTSSDEPSSSSLGSTDPIPSSSTLSPSSSSSQVPSSSKRPEPTSSSNKQTTSRSATTNTRTSTLPGGGITVITSTSYYDVVPQPTGDGSGSDPELQNAAPGQNAIAIIPALFGIVAAMAL</sequence>
<dbReference type="AlphaFoldDB" id="A0A084FWZ1"/>